<dbReference type="Pfam" id="PF13385">
    <property type="entry name" value="Laminin_G_3"/>
    <property type="match status" value="1"/>
</dbReference>
<dbReference type="SUPFAM" id="SSF49899">
    <property type="entry name" value="Concanavalin A-like lectins/glucanases"/>
    <property type="match status" value="1"/>
</dbReference>
<dbReference type="GeneID" id="109481798"/>
<gene>
    <name evidence="2" type="primary">LOC109481798</name>
</gene>
<dbReference type="OrthoDB" id="10050293at2759"/>
<dbReference type="KEGG" id="bbel:109481798"/>
<name>A0A6P4ZFE7_BRABE</name>
<accession>A0A6P4ZFE7</accession>
<evidence type="ECO:0000313" key="1">
    <source>
        <dbReference type="Proteomes" id="UP000515135"/>
    </source>
</evidence>
<reference evidence="2" key="1">
    <citation type="submission" date="2025-08" db="UniProtKB">
        <authorList>
            <consortium name="RefSeq"/>
        </authorList>
    </citation>
    <scope>IDENTIFICATION</scope>
    <source>
        <tissue evidence="2">Gonad</tissue>
    </source>
</reference>
<protein>
    <submittedName>
        <fullName evidence="2">Uncharacterized protein LOC109481798</fullName>
    </submittedName>
</protein>
<dbReference type="Proteomes" id="UP000515135">
    <property type="component" value="Unplaced"/>
</dbReference>
<dbReference type="InterPro" id="IPR013320">
    <property type="entry name" value="ConA-like_dom_sf"/>
</dbReference>
<sequence length="265" mass="28809">MAVVTTTPPVVTTTPPVVTTTPSVVTTTPPSVVTTTPSVVTTTPLSRDNHAATDLVGLWPLNSQYGASDTTGNGNDGVARATKLAPGPYGDPNGAFLFSGTANSYLDIPNNGKLDVKYSYTILAHIYPTGWAGPVFNYVGTHNQWAVHLWQTAPQELFMRTVGRDGFFPRFVIAKVLQQNAWNYVGGTYDSSKRVATLWNNGQAVGEKIICKVPSVATQYPIRVAVRDGDGRYFAGRIACIQLYDYAMTQEPINAARDRCWRRGF</sequence>
<dbReference type="PANTHER" id="PTHR47635">
    <property type="entry name" value="CUB DOMAIN-CONTAINING PROTEIN"/>
    <property type="match status" value="1"/>
</dbReference>
<organism evidence="1 2">
    <name type="scientific">Branchiostoma belcheri</name>
    <name type="common">Amphioxus</name>
    <dbReference type="NCBI Taxonomy" id="7741"/>
    <lineage>
        <taxon>Eukaryota</taxon>
        <taxon>Metazoa</taxon>
        <taxon>Chordata</taxon>
        <taxon>Cephalochordata</taxon>
        <taxon>Leptocardii</taxon>
        <taxon>Amphioxiformes</taxon>
        <taxon>Branchiostomatidae</taxon>
        <taxon>Branchiostoma</taxon>
    </lineage>
</organism>
<dbReference type="Gene3D" id="2.60.120.200">
    <property type="match status" value="1"/>
</dbReference>
<proteinExistence type="predicted"/>
<dbReference type="RefSeq" id="XP_019639945.1">
    <property type="nucleotide sequence ID" value="XM_019784386.1"/>
</dbReference>
<keyword evidence="1" id="KW-1185">Reference proteome</keyword>
<evidence type="ECO:0000313" key="2">
    <source>
        <dbReference type="RefSeq" id="XP_019639945.1"/>
    </source>
</evidence>
<dbReference type="AlphaFoldDB" id="A0A6P4ZFE7"/>
<dbReference type="PANTHER" id="PTHR47635:SF2">
    <property type="entry name" value="LAMG-LIKE JELLYROLL FOLD DOMAIN-CONTAINING PROTEIN"/>
    <property type="match status" value="1"/>
</dbReference>